<sequence length="54" mass="6554">MQNKSCRKCRVCPWYNISIQYYIIINTSVYCIRILRDSLIAISFYFGNNLRKNR</sequence>
<dbReference type="EMBL" id="BK014899">
    <property type="protein sequence ID" value="DAD81352.1"/>
    <property type="molecule type" value="Genomic_DNA"/>
</dbReference>
<protein>
    <submittedName>
        <fullName evidence="1">Uncharacterized protein</fullName>
    </submittedName>
</protein>
<organism evidence="1">
    <name type="scientific">Siphoviridae sp. ctHl62</name>
    <dbReference type="NCBI Taxonomy" id="2826235"/>
    <lineage>
        <taxon>Viruses</taxon>
        <taxon>Duplodnaviria</taxon>
        <taxon>Heunggongvirae</taxon>
        <taxon>Uroviricota</taxon>
        <taxon>Caudoviricetes</taxon>
    </lineage>
</organism>
<proteinExistence type="predicted"/>
<evidence type="ECO:0000313" key="1">
    <source>
        <dbReference type="EMBL" id="DAD81352.1"/>
    </source>
</evidence>
<accession>A0A8S5MGM0</accession>
<name>A0A8S5MGM0_9CAUD</name>
<reference evidence="1" key="1">
    <citation type="journal article" date="2021" name="Proc. Natl. Acad. Sci. U.S.A.">
        <title>A Catalog of Tens of Thousands of Viruses from Human Metagenomes Reveals Hidden Associations with Chronic Diseases.</title>
        <authorList>
            <person name="Tisza M.J."/>
            <person name="Buck C.B."/>
        </authorList>
    </citation>
    <scope>NUCLEOTIDE SEQUENCE</scope>
    <source>
        <strain evidence="1">CtHl62</strain>
    </source>
</reference>